<evidence type="ECO:0000256" key="1">
    <source>
        <dbReference type="ARBA" id="ARBA00004328"/>
    </source>
</evidence>
<keyword evidence="3" id="KW-0231">Viral genome packaging</keyword>
<dbReference type="EMBL" id="CP002541">
    <property type="protein sequence ID" value="ADY13681.1"/>
    <property type="molecule type" value="Genomic_DNA"/>
</dbReference>
<dbReference type="RefSeq" id="WP_013607530.1">
    <property type="nucleotide sequence ID" value="NC_015152.1"/>
</dbReference>
<evidence type="ECO:0000313" key="4">
    <source>
        <dbReference type="EMBL" id="ADY13681.1"/>
    </source>
</evidence>
<accession>F0RWQ0</accession>
<name>F0RWQ0_SPHGB</name>
<dbReference type="STRING" id="158189.SpiBuddy_1857"/>
<keyword evidence="5" id="KW-1185">Reference proteome</keyword>
<dbReference type="AlphaFoldDB" id="F0RWQ0"/>
<keyword evidence="2" id="KW-1188">Viral release from host cell</keyword>
<comment type="subcellular location">
    <subcellularLocation>
        <location evidence="1">Virion</location>
    </subcellularLocation>
</comment>
<reference evidence="5" key="1">
    <citation type="submission" date="2011-02" db="EMBL/GenBank/DDBJ databases">
        <title>Complete sequence of Spirochaeta sp. Buddy.</title>
        <authorList>
            <person name="Lucas S."/>
            <person name="Copeland A."/>
            <person name="Lapidus A."/>
            <person name="Cheng J.-F."/>
            <person name="Goodwin L."/>
            <person name="Pitluck S."/>
            <person name="Zeytun A."/>
            <person name="Detter J.C."/>
            <person name="Han C."/>
            <person name="Tapia R."/>
            <person name="Land M."/>
            <person name="Hauser L."/>
            <person name="Kyrpides N."/>
            <person name="Ivanova N."/>
            <person name="Mikhailova N."/>
            <person name="Pagani I."/>
            <person name="Ritalahti K.M."/>
            <person name="Loeffler F.E."/>
            <person name="Woyke T."/>
        </authorList>
    </citation>
    <scope>NUCLEOTIDE SEQUENCE [LARGE SCALE GENOMIC DNA]</scope>
    <source>
        <strain evidence="5">ATCC BAA-1886 / DSM 22777 / Buddy</strain>
    </source>
</reference>
<gene>
    <name evidence="4" type="ordered locus">SpiBuddy_1857</name>
</gene>
<evidence type="ECO:0000313" key="5">
    <source>
        <dbReference type="Proteomes" id="UP000008466"/>
    </source>
</evidence>
<evidence type="ECO:0000256" key="3">
    <source>
        <dbReference type="ARBA" id="ARBA00023219"/>
    </source>
</evidence>
<dbReference type="eggNOG" id="ENOG502Z7XJ">
    <property type="taxonomic scope" value="Bacteria"/>
</dbReference>
<dbReference type="HOGENOM" id="CLU_477255_0_0_12"/>
<dbReference type="Proteomes" id="UP000008466">
    <property type="component" value="Chromosome"/>
</dbReference>
<dbReference type="KEGG" id="sbu:SpiBuddy_1857"/>
<proteinExistence type="predicted"/>
<organism evidence="4 5">
    <name type="scientific">Sphaerochaeta globosa (strain ATCC BAA-1886 / DSM 22777 / Buddy)</name>
    <name type="common">Spirochaeta sp. (strain Buddy)</name>
    <dbReference type="NCBI Taxonomy" id="158189"/>
    <lineage>
        <taxon>Bacteria</taxon>
        <taxon>Pseudomonadati</taxon>
        <taxon>Spirochaetota</taxon>
        <taxon>Spirochaetia</taxon>
        <taxon>Spirochaetales</taxon>
        <taxon>Sphaerochaetaceae</taxon>
        <taxon>Sphaerochaeta</taxon>
    </lineage>
</organism>
<evidence type="ECO:0000256" key="2">
    <source>
        <dbReference type="ARBA" id="ARBA00022612"/>
    </source>
</evidence>
<sequence length="571" mass="64815">MNTVVVGLDNGSKDYLGRREPIKKQGDDPLAKAIAAKWSRLKTLRQKTEALRWEACAFVQHRMNEFSDSNNPIKPVKLYNTSGILALDTFINGYHGNLITPSMRWFKLTLTGENFEDSDTIHGANDYMEISETQMFAELNKTNFYPLDKLATKDAVVQGTSAEWVYDDVESGTCVFETIAPWDFWIDKNANGKIDTIFIRFTMTSADALDRFKDKTPPNILRDVETDAGHNEHEFVLAIYPRKKLRSEKGKVLISTEKPFAAVTYYPVEDCIVEESGYDDFPVAVHVFEQDGTSAYGMGLVMKYLTELKRLNSMSRDHLETVQKVAKPPMSIPESLKGRFSGDPGARNYMGNMDAKPEIIQTVQDIGWLSQEITELEEKIGRLFFNDLFNYLMRQDKVLTATQTQAIKSEELALLASILGTTQYMKINPIVKRVFRIMVKGNRLPKPPKELLRIKNALMRIDLDGPLAKNVKMFAMQDGLQASLEWMQALHAMQMTNTLDNINTDIFVRKAFIAAGMPQSVLRELGEVEQMRKQKQALIQQQQQMQQMQQASEIQRNMNGQGNLNNAGGMN</sequence>
<dbReference type="InterPro" id="IPR020991">
    <property type="entry name" value="Connector_podovirus"/>
</dbReference>
<dbReference type="OrthoDB" id="175711at2"/>
<dbReference type="Pfam" id="PF12236">
    <property type="entry name" value="Head-tail_con"/>
    <property type="match status" value="1"/>
</dbReference>
<protein>
    <submittedName>
        <fullName evidence="4">Uncharacterized protein</fullName>
    </submittedName>
</protein>